<proteinExistence type="inferred from homology"/>
<evidence type="ECO:0000313" key="10">
    <source>
        <dbReference type="EMBL" id="GAU95714.1"/>
    </source>
</evidence>
<protein>
    <recommendedName>
        <fullName evidence="8">Solute carrier organic anion transporter family member</fullName>
    </recommendedName>
</protein>
<feature type="transmembrane region" description="Helical" evidence="8">
    <location>
        <begin position="401"/>
        <end position="421"/>
    </location>
</feature>
<gene>
    <name evidence="10" type="primary">RvY_07288-1</name>
    <name evidence="10" type="synonym">RvY_07288.1</name>
    <name evidence="10" type="ORF">RvY_07288</name>
</gene>
<dbReference type="GO" id="GO:0043252">
    <property type="term" value="P:sodium-independent organic anion transport"/>
    <property type="evidence" value="ECO:0007669"/>
    <property type="project" value="TreeGrafter"/>
</dbReference>
<keyword evidence="3" id="KW-1003">Cell membrane</keyword>
<evidence type="ECO:0000256" key="8">
    <source>
        <dbReference type="RuleBase" id="RU362056"/>
    </source>
</evidence>
<sequence>MGRNDGENGQMDGNGSIRSNQFLVVYEEEEEPVERCGIGFCKPDYLQRFRNMKMFLVVFILAGISQGMFYTYWNTSLSSIEKRFQIPSQTTGIISAINDVSHIAVVLFVAHFCGRGHRPRWLAIGLFITGLAILTFSTPELIAPKWEAESSTVATKNQSSFEKDICLSAAQAEQIAAQCRVDAPKQLNKNFWAFFLLGVAQLLLGVGTTAPIVLAMPYIDDNVKTKNTPIYFSLGFTGRLVGPMAGVMLGSYCLSTYVDLKQAPNISQTDPRWMGAWYLGFLVIGCITCMVSSLYLFFPKHMIPQKPAGRIAKSVKKDMNGAKTTHVVTQKLNVKDKKTASLKEQFAGIPRDLKRLFVNKIFLARTANDCIDMLVVSGYFSFAPKYLEYHFRMSPAQAGRWNGLASIMAIAGGAMVGGLIIRKLKFGPKQVALMICISSLMISLCYFFLMIVSCPARNMYSELGPDSMLSVDTPCTNGCNCAGRPFSPVCDESTGISYYSPCHAGCPVVLDVKNKTKYYANCTCLVDGNWKFSDPIYMPPANFKANTFPQASADNEQLHFTVNIKSQNRTTTVRRGFCELGGCAGFWTYVIISTCFKFVGALPFSGNQMLSFRIVDPDLKGLSKAVRTLLASMFAFIPGPIIMGAVIDSTCRLWNTQECGQKGACLIYDLDSLRVKMHLYVAIVKTVACLSDVYVYYKVRNMKFERDLPESETKAEVTSDVRMVPGVAPPVMATTPREENATDNAVRRRMSVPQPVTTGSVRDLTVFD</sequence>
<evidence type="ECO:0000313" key="11">
    <source>
        <dbReference type="Proteomes" id="UP000186922"/>
    </source>
</evidence>
<evidence type="ECO:0000256" key="6">
    <source>
        <dbReference type="ARBA" id="ARBA00023136"/>
    </source>
</evidence>
<dbReference type="InterPro" id="IPR004156">
    <property type="entry name" value="OATP"/>
</dbReference>
<organism evidence="10 11">
    <name type="scientific">Ramazzottius varieornatus</name>
    <name type="common">Water bear</name>
    <name type="synonym">Tardigrade</name>
    <dbReference type="NCBI Taxonomy" id="947166"/>
    <lineage>
        <taxon>Eukaryota</taxon>
        <taxon>Metazoa</taxon>
        <taxon>Ecdysozoa</taxon>
        <taxon>Tardigrada</taxon>
        <taxon>Eutardigrada</taxon>
        <taxon>Parachela</taxon>
        <taxon>Hypsibioidea</taxon>
        <taxon>Ramazzottiidae</taxon>
        <taxon>Ramazzottius</taxon>
    </lineage>
</organism>
<accession>A0A1D1V1L0</accession>
<dbReference type="PANTHER" id="PTHR11388">
    <property type="entry name" value="ORGANIC ANION TRANSPORTER"/>
    <property type="match status" value="1"/>
</dbReference>
<feature type="transmembrane region" description="Helical" evidence="8">
    <location>
        <begin position="93"/>
        <end position="114"/>
    </location>
</feature>
<keyword evidence="5 8" id="KW-1133">Transmembrane helix</keyword>
<dbReference type="SUPFAM" id="SSF103473">
    <property type="entry name" value="MFS general substrate transporter"/>
    <property type="match status" value="1"/>
</dbReference>
<dbReference type="GO" id="GO:0016323">
    <property type="term" value="C:basolateral plasma membrane"/>
    <property type="evidence" value="ECO:0007669"/>
    <property type="project" value="TreeGrafter"/>
</dbReference>
<evidence type="ECO:0000256" key="7">
    <source>
        <dbReference type="ARBA" id="ARBA00023157"/>
    </source>
</evidence>
<feature type="transmembrane region" description="Helical" evidence="8">
    <location>
        <begin position="191"/>
        <end position="219"/>
    </location>
</feature>
<dbReference type="EMBL" id="BDGG01000003">
    <property type="protein sequence ID" value="GAU95714.1"/>
    <property type="molecule type" value="Genomic_DNA"/>
</dbReference>
<dbReference type="InterPro" id="IPR002350">
    <property type="entry name" value="Kazal_dom"/>
</dbReference>
<evidence type="ECO:0000259" key="9">
    <source>
        <dbReference type="PROSITE" id="PS51465"/>
    </source>
</evidence>
<keyword evidence="6 8" id="KW-0472">Membrane</keyword>
<feature type="transmembrane region" description="Helical" evidence="8">
    <location>
        <begin position="121"/>
        <end position="142"/>
    </location>
</feature>
<dbReference type="PROSITE" id="PS51465">
    <property type="entry name" value="KAZAL_2"/>
    <property type="match status" value="1"/>
</dbReference>
<dbReference type="NCBIfam" id="TIGR00805">
    <property type="entry name" value="oat"/>
    <property type="match status" value="1"/>
</dbReference>
<dbReference type="CDD" id="cd17336">
    <property type="entry name" value="MFS_SLCO_OATP"/>
    <property type="match status" value="1"/>
</dbReference>
<feature type="transmembrane region" description="Helical" evidence="8">
    <location>
        <begin position="231"/>
        <end position="257"/>
    </location>
</feature>
<reference evidence="10 11" key="1">
    <citation type="journal article" date="2016" name="Nat. Commun.">
        <title>Extremotolerant tardigrade genome and improved radiotolerance of human cultured cells by tardigrade-unique protein.</title>
        <authorList>
            <person name="Hashimoto T."/>
            <person name="Horikawa D.D."/>
            <person name="Saito Y."/>
            <person name="Kuwahara H."/>
            <person name="Kozuka-Hata H."/>
            <person name="Shin-I T."/>
            <person name="Minakuchi Y."/>
            <person name="Ohishi K."/>
            <person name="Motoyama A."/>
            <person name="Aizu T."/>
            <person name="Enomoto A."/>
            <person name="Kondo K."/>
            <person name="Tanaka S."/>
            <person name="Hara Y."/>
            <person name="Koshikawa S."/>
            <person name="Sagara H."/>
            <person name="Miura T."/>
            <person name="Yokobori S."/>
            <person name="Miyagawa K."/>
            <person name="Suzuki Y."/>
            <person name="Kubo T."/>
            <person name="Oyama M."/>
            <person name="Kohara Y."/>
            <person name="Fujiyama A."/>
            <person name="Arakawa K."/>
            <person name="Katayama T."/>
            <person name="Toyoda A."/>
            <person name="Kunieda T."/>
        </authorList>
    </citation>
    <scope>NUCLEOTIDE SEQUENCE [LARGE SCALE GENOMIC DNA]</scope>
    <source>
        <strain evidence="10 11">YOKOZUNA-1</strain>
    </source>
</reference>
<feature type="domain" description="Kazal-like" evidence="9">
    <location>
        <begin position="469"/>
        <end position="523"/>
    </location>
</feature>
<dbReference type="GO" id="GO:0006811">
    <property type="term" value="P:monoatomic ion transport"/>
    <property type="evidence" value="ECO:0007669"/>
    <property type="project" value="UniProtKB-KW"/>
</dbReference>
<dbReference type="OrthoDB" id="5062115at2759"/>
<feature type="transmembrane region" description="Helical" evidence="8">
    <location>
        <begin position="584"/>
        <end position="604"/>
    </location>
</feature>
<comment type="caution">
    <text evidence="8">Lacks conserved residue(s) required for the propagation of feature annotation.</text>
</comment>
<feature type="transmembrane region" description="Helical" evidence="8">
    <location>
        <begin position="625"/>
        <end position="647"/>
    </location>
</feature>
<dbReference type="PANTHER" id="PTHR11388:SF76">
    <property type="entry name" value="SOLUTE CARRIER ORGANIC ANION TRANSPORTER FAMILY MEMBER"/>
    <property type="match status" value="1"/>
</dbReference>
<dbReference type="Pfam" id="PF03137">
    <property type="entry name" value="OATP"/>
    <property type="match status" value="1"/>
</dbReference>
<keyword evidence="4 8" id="KW-0812">Transmembrane</keyword>
<dbReference type="GO" id="GO:0015347">
    <property type="term" value="F:sodium-independent organic anion transmembrane transporter activity"/>
    <property type="evidence" value="ECO:0007669"/>
    <property type="project" value="TreeGrafter"/>
</dbReference>
<evidence type="ECO:0000256" key="3">
    <source>
        <dbReference type="ARBA" id="ARBA00022475"/>
    </source>
</evidence>
<comment type="caution">
    <text evidence="10">The sequence shown here is derived from an EMBL/GenBank/DDBJ whole genome shotgun (WGS) entry which is preliminary data.</text>
</comment>
<dbReference type="InterPro" id="IPR036259">
    <property type="entry name" value="MFS_trans_sf"/>
</dbReference>
<dbReference type="Proteomes" id="UP000186922">
    <property type="component" value="Unassembled WGS sequence"/>
</dbReference>
<evidence type="ECO:0000256" key="2">
    <source>
        <dbReference type="ARBA" id="ARBA00009657"/>
    </source>
</evidence>
<keyword evidence="8" id="KW-0406">Ion transport</keyword>
<feature type="transmembrane region" description="Helical" evidence="8">
    <location>
        <begin position="433"/>
        <end position="452"/>
    </location>
</feature>
<feature type="transmembrane region" description="Helical" evidence="8">
    <location>
        <begin position="277"/>
        <end position="298"/>
    </location>
</feature>
<evidence type="ECO:0000256" key="1">
    <source>
        <dbReference type="ARBA" id="ARBA00004651"/>
    </source>
</evidence>
<comment type="similarity">
    <text evidence="2 8">Belongs to the organo anion transporter (TC 2.A.60) family.</text>
</comment>
<name>A0A1D1V1L0_RAMVA</name>
<feature type="transmembrane region" description="Helical" evidence="8">
    <location>
        <begin position="54"/>
        <end position="73"/>
    </location>
</feature>
<keyword evidence="7" id="KW-1015">Disulfide bond</keyword>
<evidence type="ECO:0000256" key="5">
    <source>
        <dbReference type="ARBA" id="ARBA00022989"/>
    </source>
</evidence>
<keyword evidence="11" id="KW-1185">Reference proteome</keyword>
<dbReference type="Gene3D" id="1.20.1250.20">
    <property type="entry name" value="MFS general substrate transporter like domains"/>
    <property type="match status" value="1"/>
</dbReference>
<comment type="subcellular location">
    <subcellularLocation>
        <location evidence="1 8">Cell membrane</location>
        <topology evidence="1 8">Multi-pass membrane protein</topology>
    </subcellularLocation>
</comment>
<evidence type="ECO:0000256" key="4">
    <source>
        <dbReference type="ARBA" id="ARBA00022692"/>
    </source>
</evidence>
<keyword evidence="8" id="KW-0813">Transport</keyword>
<dbReference type="AlphaFoldDB" id="A0A1D1V1L0"/>